<evidence type="ECO:0000256" key="5">
    <source>
        <dbReference type="ARBA" id="ARBA00022691"/>
    </source>
</evidence>
<dbReference type="Proteomes" id="UP000191024">
    <property type="component" value="Chromosome C"/>
</dbReference>
<keyword evidence="12" id="KW-1185">Reference proteome</keyword>
<dbReference type="PROSITE" id="PS50280">
    <property type="entry name" value="SET"/>
    <property type="match status" value="1"/>
</dbReference>
<dbReference type="STRING" id="1230905.A0A1G4J1U4"/>
<dbReference type="GO" id="GO:0042799">
    <property type="term" value="F:histone H4K20 methyltransferase activity"/>
    <property type="evidence" value="ECO:0007669"/>
    <property type="project" value="TreeGrafter"/>
</dbReference>
<dbReference type="PANTHER" id="PTHR46402:SF2">
    <property type="entry name" value="HISTONE-LYSINE N-TRIMETHYLTRANSFERASE SMYD5"/>
    <property type="match status" value="1"/>
</dbReference>
<evidence type="ECO:0000256" key="3">
    <source>
        <dbReference type="ARBA" id="ARBA00022603"/>
    </source>
</evidence>
<dbReference type="GO" id="GO:0005694">
    <property type="term" value="C:chromosome"/>
    <property type="evidence" value="ECO:0007669"/>
    <property type="project" value="UniProtKB-SubCell"/>
</dbReference>
<dbReference type="Gene3D" id="1.10.220.160">
    <property type="match status" value="1"/>
</dbReference>
<proteinExistence type="predicted"/>
<comment type="subcellular location">
    <subcellularLocation>
        <location evidence="1">Chromosome</location>
    </subcellularLocation>
</comment>
<reference evidence="12" key="1">
    <citation type="submission" date="2016-03" db="EMBL/GenBank/DDBJ databases">
        <authorList>
            <person name="Devillers H."/>
        </authorList>
    </citation>
    <scope>NUCLEOTIDE SEQUENCE [LARGE SCALE GENOMIC DNA]</scope>
</reference>
<comment type="catalytic activity">
    <reaction evidence="8">
        <text>L-lysyl-[histone] + S-adenosyl-L-methionine = N(6)-methyl-L-lysyl-[histone] + S-adenosyl-L-homocysteine + H(+)</text>
        <dbReference type="Rhea" id="RHEA:10024"/>
        <dbReference type="Rhea" id="RHEA-COMP:9845"/>
        <dbReference type="Rhea" id="RHEA-COMP:9846"/>
        <dbReference type="ChEBI" id="CHEBI:15378"/>
        <dbReference type="ChEBI" id="CHEBI:29969"/>
        <dbReference type="ChEBI" id="CHEBI:57856"/>
        <dbReference type="ChEBI" id="CHEBI:59789"/>
        <dbReference type="ChEBI" id="CHEBI:61929"/>
    </reaction>
    <physiologicalReaction direction="left-to-right" evidence="8">
        <dbReference type="Rhea" id="RHEA:10025"/>
    </physiologicalReaction>
</comment>
<dbReference type="Pfam" id="PF00856">
    <property type="entry name" value="SET"/>
    <property type="match status" value="1"/>
</dbReference>
<dbReference type="GO" id="GO:0032259">
    <property type="term" value="P:methylation"/>
    <property type="evidence" value="ECO:0007669"/>
    <property type="project" value="UniProtKB-KW"/>
</dbReference>
<keyword evidence="3" id="KW-0489">Methyltransferase</keyword>
<dbReference type="AlphaFoldDB" id="A0A1G4J1U4"/>
<evidence type="ECO:0000256" key="6">
    <source>
        <dbReference type="ARBA" id="ARBA00042380"/>
    </source>
</evidence>
<feature type="region of interest" description="Disordered" evidence="9">
    <location>
        <begin position="420"/>
        <end position="441"/>
    </location>
</feature>
<evidence type="ECO:0000256" key="7">
    <source>
        <dbReference type="ARBA" id="ARBA00044528"/>
    </source>
</evidence>
<sequence length="482" mass="54931">MILKLEQLNLNDSQTAIRNLNRAKQPSDREVCDDVVLLWREEPASEELEIEQLFDKLKLRNCHWDLELRDFCSILTKHNLYATENRPMFTYADKVRSTETPDLNLNSKIELRNTKQMGKGLVAKSDLKFGELVFSEKWPLILVPQLEKKTLAAKGRCCSLCGASLTQSSHFTVINGLDCSGCSSVWCSKHCKKADITHNFLNHQTSKNTQIDAKGWREYEEFCRSNSADIAYSVGVMFARFLTDRQNGPRLKNQFASLAGVSQLLRMKALDSINVGGTFDASTGPEFLPDSSKWSTCFDLFCQAFPTASSEGITQESFLTDIGKFHINQVSGQIYTIFSHVNHSCEPNVRYEIDPHWGLKVYARKPITIGEELFVSYVNPLHGLMLRRRELRVNWGFICNCPRCLKEVESRNKTKIKPASITTEEEIEPSRRRSSLKTARPDLSDLLKNGVEFDLEIPNEQGLPSRRKSVRFDKKVMVAVEE</sequence>
<feature type="domain" description="SET" evidence="10">
    <location>
        <begin position="107"/>
        <end position="378"/>
    </location>
</feature>
<dbReference type="CDD" id="cd20071">
    <property type="entry name" value="SET_SMYD"/>
    <property type="match status" value="1"/>
</dbReference>
<dbReference type="InterPro" id="IPR001214">
    <property type="entry name" value="SET_dom"/>
</dbReference>
<dbReference type="GO" id="GO:0045814">
    <property type="term" value="P:negative regulation of gene expression, epigenetic"/>
    <property type="evidence" value="ECO:0007669"/>
    <property type="project" value="TreeGrafter"/>
</dbReference>
<dbReference type="OrthoDB" id="438641at2759"/>
<protein>
    <recommendedName>
        <fullName evidence="7">Histone-lysine N-methyltransferase SET5</fullName>
    </recommendedName>
    <alternativeName>
        <fullName evidence="6">SET domain-containing protein 5</fullName>
    </alternativeName>
</protein>
<accession>A0A1G4J1U4</accession>
<evidence type="ECO:0000256" key="2">
    <source>
        <dbReference type="ARBA" id="ARBA00022454"/>
    </source>
</evidence>
<keyword evidence="4" id="KW-0808">Transferase</keyword>
<evidence type="ECO:0000256" key="8">
    <source>
        <dbReference type="ARBA" id="ARBA00048619"/>
    </source>
</evidence>
<evidence type="ECO:0000256" key="1">
    <source>
        <dbReference type="ARBA" id="ARBA00004286"/>
    </source>
</evidence>
<evidence type="ECO:0000313" key="12">
    <source>
        <dbReference type="Proteomes" id="UP000191024"/>
    </source>
</evidence>
<keyword evidence="2" id="KW-0158">Chromosome</keyword>
<dbReference type="Gene3D" id="6.10.140.2220">
    <property type="match status" value="1"/>
</dbReference>
<keyword evidence="5" id="KW-0949">S-adenosyl-L-methionine</keyword>
<dbReference type="SUPFAM" id="SSF82199">
    <property type="entry name" value="SET domain"/>
    <property type="match status" value="1"/>
</dbReference>
<dbReference type="EMBL" id="LT598466">
    <property type="protein sequence ID" value="SCU83467.1"/>
    <property type="molecule type" value="Genomic_DNA"/>
</dbReference>
<evidence type="ECO:0000259" key="10">
    <source>
        <dbReference type="PROSITE" id="PS50280"/>
    </source>
</evidence>
<evidence type="ECO:0000313" key="11">
    <source>
        <dbReference type="EMBL" id="SCU83467.1"/>
    </source>
</evidence>
<evidence type="ECO:0000256" key="4">
    <source>
        <dbReference type="ARBA" id="ARBA00022679"/>
    </source>
</evidence>
<dbReference type="Gene3D" id="2.170.270.10">
    <property type="entry name" value="SET domain"/>
    <property type="match status" value="1"/>
</dbReference>
<evidence type="ECO:0000256" key="9">
    <source>
        <dbReference type="SAM" id="MobiDB-lite"/>
    </source>
</evidence>
<gene>
    <name evidence="11" type="ORF">LAMI_0C03334G</name>
</gene>
<name>A0A1G4J1U4_9SACH</name>
<dbReference type="PANTHER" id="PTHR46402">
    <property type="entry name" value="SET AND MYND DOMAIN-CONTAINING PROTEIN 5"/>
    <property type="match status" value="1"/>
</dbReference>
<organism evidence="11 12">
    <name type="scientific">Lachancea mirantina</name>
    <dbReference type="NCBI Taxonomy" id="1230905"/>
    <lineage>
        <taxon>Eukaryota</taxon>
        <taxon>Fungi</taxon>
        <taxon>Dikarya</taxon>
        <taxon>Ascomycota</taxon>
        <taxon>Saccharomycotina</taxon>
        <taxon>Saccharomycetes</taxon>
        <taxon>Saccharomycetales</taxon>
        <taxon>Saccharomycetaceae</taxon>
        <taxon>Lachancea</taxon>
    </lineage>
</organism>
<dbReference type="SMART" id="SM00317">
    <property type="entry name" value="SET"/>
    <property type="match status" value="1"/>
</dbReference>
<dbReference type="InterPro" id="IPR046341">
    <property type="entry name" value="SET_dom_sf"/>
</dbReference>